<reference evidence="1 2" key="1">
    <citation type="submission" date="2018-06" db="EMBL/GenBank/DDBJ databases">
        <title>Azoarcus communis strain SWub3 genome.</title>
        <authorList>
            <person name="Zorraquino Salvo V."/>
            <person name="Toubiana D."/>
            <person name="Blumwald E."/>
        </authorList>
    </citation>
    <scope>NUCLEOTIDE SEQUENCE [LARGE SCALE GENOMIC DNA]</scope>
    <source>
        <strain evidence="1 2">SWub3</strain>
    </source>
</reference>
<organism evidence="1 2">
    <name type="scientific">Parazoarcus communis SWub3 = DSM 12120</name>
    <dbReference type="NCBI Taxonomy" id="1121029"/>
    <lineage>
        <taxon>Bacteria</taxon>
        <taxon>Pseudomonadati</taxon>
        <taxon>Pseudomonadota</taxon>
        <taxon>Betaproteobacteria</taxon>
        <taxon>Rhodocyclales</taxon>
        <taxon>Zoogloeaceae</taxon>
        <taxon>Parazoarcus</taxon>
    </lineage>
</organism>
<dbReference type="AlphaFoldDB" id="A0A323UZT7"/>
<sequence>MSAPPGGWAPLSVLAAGCVFPSGPSLALAEVAVRASLCLTRRHPCYVDRCGHPVRCSVFPTQPEPLRRWFELADAALFDLATHLPETVLPHLRERAIALWLVLPDADRPGLPPALITRLVQALEPNWAQIEVVTGTHAATAIAITSAGIWIEQRHRPALVLAIDSPHAADTLAGLEARGLVHGARTPYRGLARANPYGRIPGEAAAALLLGPRGGTPAWCHLAGLGTAAEPLTFDTEGPCVGAGLSAAAHAALEAAGPAGTRIGHLIHDANGEPYRADEFGFTALRLAEHLAPGWRRTTPALASGDLMSASLATHLAIAAWQLRTDPAPPLRHGTTPDRNTLVLASSDEPLRAALVLTPAQEA</sequence>
<dbReference type="GO" id="GO:0016746">
    <property type="term" value="F:acyltransferase activity"/>
    <property type="evidence" value="ECO:0007669"/>
    <property type="project" value="InterPro"/>
</dbReference>
<dbReference type="Proteomes" id="UP000248259">
    <property type="component" value="Unassembled WGS sequence"/>
</dbReference>
<evidence type="ECO:0000313" key="1">
    <source>
        <dbReference type="EMBL" id="PZA17944.1"/>
    </source>
</evidence>
<dbReference type="SUPFAM" id="SSF53901">
    <property type="entry name" value="Thiolase-like"/>
    <property type="match status" value="1"/>
</dbReference>
<evidence type="ECO:0000313" key="2">
    <source>
        <dbReference type="Proteomes" id="UP000248259"/>
    </source>
</evidence>
<dbReference type="OrthoDB" id="3078238at2"/>
<dbReference type="RefSeq" id="WP_110523286.1">
    <property type="nucleotide sequence ID" value="NZ_QKOE01000002.1"/>
</dbReference>
<accession>A0A323UZT7</accession>
<dbReference type="InterPro" id="IPR016039">
    <property type="entry name" value="Thiolase-like"/>
</dbReference>
<dbReference type="EMBL" id="QKOE01000002">
    <property type="protein sequence ID" value="PZA17944.1"/>
    <property type="molecule type" value="Genomic_DNA"/>
</dbReference>
<name>A0A323UZT7_9RHOO</name>
<comment type="caution">
    <text evidence="1">The sequence shown here is derived from an EMBL/GenBank/DDBJ whole genome shotgun (WGS) entry which is preliminary data.</text>
</comment>
<gene>
    <name evidence="1" type="ORF">DNK49_05360</name>
</gene>
<proteinExistence type="predicted"/>
<protein>
    <submittedName>
        <fullName evidence="1">Beta-ketoacyl synthase</fullName>
    </submittedName>
</protein>
<keyword evidence="2" id="KW-1185">Reference proteome</keyword>